<name>A0A2P5EEB2_TREOI</name>
<sequence length="115" mass="12572">MLQAISLSLSLLISYFSFSHFPLSTSVQVAAEGVAFQDEWPYAIHLLGHIYSDDTLGYFYPLELGTLPVTVRGCCLENWPEVNGCGTMVAGTRLPVDLIGASKFKVLLLLFQASV</sequence>
<keyword evidence="1" id="KW-0732">Signal</keyword>
<dbReference type="Proteomes" id="UP000237000">
    <property type="component" value="Unassembled WGS sequence"/>
</dbReference>
<dbReference type="OrthoDB" id="5351233at2759"/>
<keyword evidence="3" id="KW-1185">Reference proteome</keyword>
<dbReference type="EMBL" id="JXTC01000171">
    <property type="protein sequence ID" value="PON83871.1"/>
    <property type="molecule type" value="Genomic_DNA"/>
</dbReference>
<organism evidence="2 3">
    <name type="scientific">Trema orientale</name>
    <name type="common">Charcoal tree</name>
    <name type="synonym">Celtis orientalis</name>
    <dbReference type="NCBI Taxonomy" id="63057"/>
    <lineage>
        <taxon>Eukaryota</taxon>
        <taxon>Viridiplantae</taxon>
        <taxon>Streptophyta</taxon>
        <taxon>Embryophyta</taxon>
        <taxon>Tracheophyta</taxon>
        <taxon>Spermatophyta</taxon>
        <taxon>Magnoliopsida</taxon>
        <taxon>eudicotyledons</taxon>
        <taxon>Gunneridae</taxon>
        <taxon>Pentapetalae</taxon>
        <taxon>rosids</taxon>
        <taxon>fabids</taxon>
        <taxon>Rosales</taxon>
        <taxon>Cannabaceae</taxon>
        <taxon>Trema</taxon>
    </lineage>
</organism>
<feature type="chain" id="PRO_5015149350" evidence="1">
    <location>
        <begin position="20"/>
        <end position="115"/>
    </location>
</feature>
<comment type="caution">
    <text evidence="2">The sequence shown here is derived from an EMBL/GenBank/DDBJ whole genome shotgun (WGS) entry which is preliminary data.</text>
</comment>
<evidence type="ECO:0000313" key="2">
    <source>
        <dbReference type="EMBL" id="PON83871.1"/>
    </source>
</evidence>
<evidence type="ECO:0000256" key="1">
    <source>
        <dbReference type="SAM" id="SignalP"/>
    </source>
</evidence>
<accession>A0A2P5EEB2</accession>
<evidence type="ECO:0000313" key="3">
    <source>
        <dbReference type="Proteomes" id="UP000237000"/>
    </source>
</evidence>
<feature type="signal peptide" evidence="1">
    <location>
        <begin position="1"/>
        <end position="19"/>
    </location>
</feature>
<gene>
    <name evidence="2" type="ORF">TorRG33x02_203110</name>
</gene>
<proteinExistence type="predicted"/>
<reference evidence="3" key="1">
    <citation type="submission" date="2016-06" db="EMBL/GenBank/DDBJ databases">
        <title>Parallel loss of symbiosis genes in relatives of nitrogen-fixing non-legume Parasponia.</title>
        <authorList>
            <person name="Van Velzen R."/>
            <person name="Holmer R."/>
            <person name="Bu F."/>
            <person name="Rutten L."/>
            <person name="Van Zeijl A."/>
            <person name="Liu W."/>
            <person name="Santuari L."/>
            <person name="Cao Q."/>
            <person name="Sharma T."/>
            <person name="Shen D."/>
            <person name="Roswanjaya Y."/>
            <person name="Wardhani T."/>
            <person name="Kalhor M.S."/>
            <person name="Jansen J."/>
            <person name="Van den Hoogen J."/>
            <person name="Gungor B."/>
            <person name="Hartog M."/>
            <person name="Hontelez J."/>
            <person name="Verver J."/>
            <person name="Yang W.-C."/>
            <person name="Schijlen E."/>
            <person name="Repin R."/>
            <person name="Schilthuizen M."/>
            <person name="Schranz E."/>
            <person name="Heidstra R."/>
            <person name="Miyata K."/>
            <person name="Fedorova E."/>
            <person name="Kohlen W."/>
            <person name="Bisseling T."/>
            <person name="Smit S."/>
            <person name="Geurts R."/>
        </authorList>
    </citation>
    <scope>NUCLEOTIDE SEQUENCE [LARGE SCALE GENOMIC DNA]</scope>
    <source>
        <strain evidence="3">cv. RG33-2</strain>
    </source>
</reference>
<dbReference type="InParanoid" id="A0A2P5EEB2"/>
<dbReference type="AlphaFoldDB" id="A0A2P5EEB2"/>
<protein>
    <submittedName>
        <fullName evidence="2">Uncharacterized protein</fullName>
    </submittedName>
</protein>